<feature type="compositionally biased region" description="Basic and acidic residues" evidence="1">
    <location>
        <begin position="536"/>
        <end position="548"/>
    </location>
</feature>
<reference evidence="3" key="1">
    <citation type="submission" date="2024-04" db="EMBL/GenBank/DDBJ databases">
        <authorList>
            <consortium name="Molecular Ecology Group"/>
        </authorList>
    </citation>
    <scope>NUCLEOTIDE SEQUENCE</scope>
</reference>
<dbReference type="Pfam" id="PF09133">
    <property type="entry name" value="SANTA"/>
    <property type="match status" value="1"/>
</dbReference>
<proteinExistence type="predicted"/>
<dbReference type="InterPro" id="IPR015216">
    <property type="entry name" value="SANTA"/>
</dbReference>
<dbReference type="AlphaFoldDB" id="A0AAV2NQB4"/>
<gene>
    <name evidence="3" type="ORF">LPLAT_LOCUS7889</name>
</gene>
<evidence type="ECO:0000259" key="2">
    <source>
        <dbReference type="Pfam" id="PF09133"/>
    </source>
</evidence>
<name>A0AAV2NQB4_9HYME</name>
<feature type="compositionally biased region" description="Low complexity" evidence="1">
    <location>
        <begin position="1121"/>
        <end position="1138"/>
    </location>
</feature>
<feature type="compositionally biased region" description="Basic residues" evidence="1">
    <location>
        <begin position="1139"/>
        <end position="1148"/>
    </location>
</feature>
<dbReference type="Proteomes" id="UP001497644">
    <property type="component" value="Chromosome 3"/>
</dbReference>
<keyword evidence="4" id="KW-1185">Reference proteome</keyword>
<evidence type="ECO:0000313" key="3">
    <source>
        <dbReference type="EMBL" id="CAL1681986.1"/>
    </source>
</evidence>
<sequence length="1251" mass="143396">MANSAETTFEDFEINERFKKQERSLKLAVLRKAHNNSVYNREMLPAATNWPSISSINVDSVNSSCVTPSMQTSVVKSEVLASSNNLRNLTKRNYKIDREIMATSSIKQDDQRVMPPPMRNIVYRTSKETQGKVLTLPNYETVVSNSLNRSVQSSTVNTFSLSGASCISANPNASKECQHSFVAPMTPTNDPQKVNRIFSRWRVMLNDHCELIIKGTLECGRIAHSKPVIRRYTATCVESKYKHKYNLQGNIVDERNVLPDYIRGKFYNGFPDDWENVYQIWRTYVSQGCPVTFRWPTSITDSDDDLKSELTELTYIHTRNSKTIPMETYESIRYTKSENPSDKSPKKKEIYHNCSTHSQSYENTSFVKPLTSNFEKDIIPVVQTRNIKLVRDKDNKQNTELDVSPVYSSRGMNKLKDIIYEDKLNIIINNLMDRNCSPKYIKKIIEMFDCLDYVVSYEPKSECNCDSVVSASPGTSSKLETIPQPNLVCSDNCINTNKSMNEITEQRKNYMHSDLRYGSIKIDPNSTRLSNPINLKPEHDDNDSDKSESEIYAGIPKISIERILQARKASRKVFKHKVRKKPVNSQCNAKGIEYEFESAHETIPIANNKKSLLSDKPCICTEDEVKMINTRKCHETINIAQRSRKDTFCSHPEMQRNNCDVYDANKPAMQNKQLCNAFEAQRDRLNVFIKEQKVPHGVQENAMRSQFVTDIDYITDSDIDVIVSTNTQKTDRNMIASHSNLDQNIVISSDNNSNFEKPFVFRESHREFIEQPKNEITTKKSKPSIISFMPVNLKLKIKKADSKSEQLQASDVSIVENEEDKQYSNIQPLEEVHKKKSVSKTPIATTKATIANDFHSKMTVDNKKKIYLTTNKKNESHTNPTNLTKPMTNPTIEQSKSNELEIENNPKVLSAWMPKVMYYAKSKSELGLTFEGKLLNEFGHVVHRKFETDIVLKRLSATLIETVNHELYKLLGCLNDNKHVIPKELAKQCRNGCPANIEQFCLTWKMLQNNEIQKKKEKLYDTSMDSLNTSVSSRGRRIVPPLSYWTGERITLKDNNLVYNPGSSQESSLISLIETSKEVLNTEETRKQKVNYKNTSKEQKLLSKSNETPGTNKNQTIVIEKTQSSNKSPKTKSTNSTKRVYKSNKSRKSQINDKRHIKQNSTFSSTDSSEEEQNIPPSKRTRLNTNTEAPSQYTMTLRKRQKVEASPNEVSCRNTTKLQHSSIKRIRPNMTYTYYKNISLAEDFLSEVTSM</sequence>
<dbReference type="EMBL" id="OZ034826">
    <property type="protein sequence ID" value="CAL1681986.1"/>
    <property type="molecule type" value="Genomic_DNA"/>
</dbReference>
<feature type="region of interest" description="Disordered" evidence="1">
    <location>
        <begin position="1085"/>
        <end position="1191"/>
    </location>
</feature>
<feature type="compositionally biased region" description="Polar residues" evidence="1">
    <location>
        <begin position="1102"/>
        <end position="1117"/>
    </location>
</feature>
<feature type="domain" description="SANTA" evidence="2">
    <location>
        <begin position="200"/>
        <end position="276"/>
    </location>
</feature>
<accession>A0AAV2NQB4</accession>
<evidence type="ECO:0000313" key="4">
    <source>
        <dbReference type="Proteomes" id="UP001497644"/>
    </source>
</evidence>
<evidence type="ECO:0000256" key="1">
    <source>
        <dbReference type="SAM" id="MobiDB-lite"/>
    </source>
</evidence>
<feature type="region of interest" description="Disordered" evidence="1">
    <location>
        <begin position="528"/>
        <end position="548"/>
    </location>
</feature>
<organism evidence="3 4">
    <name type="scientific">Lasius platythorax</name>
    <dbReference type="NCBI Taxonomy" id="488582"/>
    <lineage>
        <taxon>Eukaryota</taxon>
        <taxon>Metazoa</taxon>
        <taxon>Ecdysozoa</taxon>
        <taxon>Arthropoda</taxon>
        <taxon>Hexapoda</taxon>
        <taxon>Insecta</taxon>
        <taxon>Pterygota</taxon>
        <taxon>Neoptera</taxon>
        <taxon>Endopterygota</taxon>
        <taxon>Hymenoptera</taxon>
        <taxon>Apocrita</taxon>
        <taxon>Aculeata</taxon>
        <taxon>Formicoidea</taxon>
        <taxon>Formicidae</taxon>
        <taxon>Formicinae</taxon>
        <taxon>Lasius</taxon>
        <taxon>Lasius</taxon>
    </lineage>
</organism>
<protein>
    <recommendedName>
        <fullName evidence="2">SANTA domain-containing protein</fullName>
    </recommendedName>
</protein>